<organism evidence="1">
    <name type="scientific">bioreactor metagenome</name>
    <dbReference type="NCBI Taxonomy" id="1076179"/>
    <lineage>
        <taxon>unclassified sequences</taxon>
        <taxon>metagenomes</taxon>
        <taxon>ecological metagenomes</taxon>
    </lineage>
</organism>
<dbReference type="AlphaFoldDB" id="A0A645DAE1"/>
<proteinExistence type="predicted"/>
<reference evidence="1" key="1">
    <citation type="submission" date="2019-08" db="EMBL/GenBank/DDBJ databases">
        <authorList>
            <person name="Kucharzyk K."/>
            <person name="Murdoch R.W."/>
            <person name="Higgins S."/>
            <person name="Loffler F."/>
        </authorList>
    </citation>
    <scope>NUCLEOTIDE SEQUENCE</scope>
</reference>
<dbReference type="EMBL" id="VSSQ01034177">
    <property type="protein sequence ID" value="MPM86038.1"/>
    <property type="molecule type" value="Genomic_DNA"/>
</dbReference>
<accession>A0A645DAE1</accession>
<comment type="caution">
    <text evidence="1">The sequence shown here is derived from an EMBL/GenBank/DDBJ whole genome shotgun (WGS) entry which is preliminary data.</text>
</comment>
<sequence length="187" mass="20421">MLEEAAGEWKQLYDFATLASAAQYDFLPVKIASTEYLLIANGTARMAKWDGASETAEAFGSAEGLSNTAVNFVEFYYSRLFAAGDAQNPSRLYYSQAPGDTRTIENWTAATESENVSGGFVDVGTGSDPITGLFALSNQLLIFKRDSLYRLLGDRPGNFRIQPVNGTMQQPVHTACVRVGDVLYFLT</sequence>
<name>A0A645DAE1_9ZZZZ</name>
<protein>
    <submittedName>
        <fullName evidence="1">Uncharacterized protein</fullName>
    </submittedName>
</protein>
<evidence type="ECO:0000313" key="1">
    <source>
        <dbReference type="EMBL" id="MPM86038.1"/>
    </source>
</evidence>
<gene>
    <name evidence="1" type="ORF">SDC9_133121</name>
</gene>